<accession>A0A210PXH2</accession>
<evidence type="ECO:0000313" key="2">
    <source>
        <dbReference type="Proteomes" id="UP000242188"/>
    </source>
</evidence>
<evidence type="ECO:0000313" key="1">
    <source>
        <dbReference type="EMBL" id="OWF41181.1"/>
    </source>
</evidence>
<name>A0A210PXH2_MIZYE</name>
<dbReference type="EMBL" id="NEDP02005416">
    <property type="protein sequence ID" value="OWF41181.1"/>
    <property type="molecule type" value="Genomic_DNA"/>
</dbReference>
<organism evidence="1 2">
    <name type="scientific">Mizuhopecten yessoensis</name>
    <name type="common">Japanese scallop</name>
    <name type="synonym">Patinopecten yessoensis</name>
    <dbReference type="NCBI Taxonomy" id="6573"/>
    <lineage>
        <taxon>Eukaryota</taxon>
        <taxon>Metazoa</taxon>
        <taxon>Spiralia</taxon>
        <taxon>Lophotrochozoa</taxon>
        <taxon>Mollusca</taxon>
        <taxon>Bivalvia</taxon>
        <taxon>Autobranchia</taxon>
        <taxon>Pteriomorphia</taxon>
        <taxon>Pectinida</taxon>
        <taxon>Pectinoidea</taxon>
        <taxon>Pectinidae</taxon>
        <taxon>Mizuhopecten</taxon>
    </lineage>
</organism>
<reference evidence="1 2" key="1">
    <citation type="journal article" date="2017" name="Nat. Ecol. Evol.">
        <title>Scallop genome provides insights into evolution of bilaterian karyotype and development.</title>
        <authorList>
            <person name="Wang S."/>
            <person name="Zhang J."/>
            <person name="Jiao W."/>
            <person name="Li J."/>
            <person name="Xun X."/>
            <person name="Sun Y."/>
            <person name="Guo X."/>
            <person name="Huan P."/>
            <person name="Dong B."/>
            <person name="Zhang L."/>
            <person name="Hu X."/>
            <person name="Sun X."/>
            <person name="Wang J."/>
            <person name="Zhao C."/>
            <person name="Wang Y."/>
            <person name="Wang D."/>
            <person name="Huang X."/>
            <person name="Wang R."/>
            <person name="Lv J."/>
            <person name="Li Y."/>
            <person name="Zhang Z."/>
            <person name="Liu B."/>
            <person name="Lu W."/>
            <person name="Hui Y."/>
            <person name="Liang J."/>
            <person name="Zhou Z."/>
            <person name="Hou R."/>
            <person name="Li X."/>
            <person name="Liu Y."/>
            <person name="Li H."/>
            <person name="Ning X."/>
            <person name="Lin Y."/>
            <person name="Zhao L."/>
            <person name="Xing Q."/>
            <person name="Dou J."/>
            <person name="Li Y."/>
            <person name="Mao J."/>
            <person name="Guo H."/>
            <person name="Dou H."/>
            <person name="Li T."/>
            <person name="Mu C."/>
            <person name="Jiang W."/>
            <person name="Fu Q."/>
            <person name="Fu X."/>
            <person name="Miao Y."/>
            <person name="Liu J."/>
            <person name="Yu Q."/>
            <person name="Li R."/>
            <person name="Liao H."/>
            <person name="Li X."/>
            <person name="Kong Y."/>
            <person name="Jiang Z."/>
            <person name="Chourrout D."/>
            <person name="Li R."/>
            <person name="Bao Z."/>
        </authorList>
    </citation>
    <scope>NUCLEOTIDE SEQUENCE [LARGE SCALE GENOMIC DNA]</scope>
    <source>
        <strain evidence="1 2">PY_sf001</strain>
    </source>
</reference>
<comment type="caution">
    <text evidence="1">The sequence shown here is derived from an EMBL/GenBank/DDBJ whole genome shotgun (WGS) entry which is preliminary data.</text>
</comment>
<proteinExistence type="predicted"/>
<protein>
    <submittedName>
        <fullName evidence="1">Uncharacterized protein</fullName>
    </submittedName>
</protein>
<keyword evidence="2" id="KW-1185">Reference proteome</keyword>
<dbReference type="AlphaFoldDB" id="A0A210PXH2"/>
<dbReference type="Proteomes" id="UP000242188">
    <property type="component" value="Unassembled WGS sequence"/>
</dbReference>
<sequence>MVLVWHLRYTQLDDTNLLPLVVPTQEPPSTMMEGRKRRSLEEDIVSQGHKRVRLEGPEVIAQVRKQEIEVLQTFDFNNIYENVEFTKVMTLDQYRKCRPYKVFHYPGKSKGEIVFHLSCDGSFELTAVNVGLNHCATNCQGVVDMYVNGQPFLLGYQGANSLEFVEEVFRIPPSLCIAGINVFSLVLNESSPGVYWLSDARVAIEKLL</sequence>
<gene>
    <name evidence="1" type="ORF">KP79_PYT09825</name>
</gene>
<dbReference type="OrthoDB" id="6078846at2759"/>